<evidence type="ECO:0000256" key="15">
    <source>
        <dbReference type="ARBA" id="ARBA00023014"/>
    </source>
</evidence>
<dbReference type="InterPro" id="IPR017941">
    <property type="entry name" value="Rieske_2Fe-2S"/>
</dbReference>
<evidence type="ECO:0000256" key="16">
    <source>
        <dbReference type="ARBA" id="ARBA00023128"/>
    </source>
</evidence>
<evidence type="ECO:0000256" key="18">
    <source>
        <dbReference type="ARBA" id="ARBA00023157"/>
    </source>
</evidence>
<comment type="caution">
    <text evidence="24">The sequence shown here is derived from an EMBL/GenBank/DDBJ whole genome shotgun (WGS) entry which is preliminary data.</text>
</comment>
<dbReference type="InterPro" id="IPR004192">
    <property type="entry name" value="Rieske_TM"/>
</dbReference>
<keyword evidence="7" id="KW-0001">2Fe-2S</keyword>
<dbReference type="Pfam" id="PF00355">
    <property type="entry name" value="Rieske"/>
    <property type="match status" value="1"/>
</dbReference>
<keyword evidence="11" id="KW-1278">Translocase</keyword>
<keyword evidence="15" id="KW-0411">Iron-sulfur</keyword>
<evidence type="ECO:0000256" key="13">
    <source>
        <dbReference type="ARBA" id="ARBA00022989"/>
    </source>
</evidence>
<dbReference type="Gene3D" id="1.20.5.270">
    <property type="entry name" value="Ubiquinol cytochrome reductase, transmembrane domain"/>
    <property type="match status" value="1"/>
</dbReference>
<evidence type="ECO:0000256" key="12">
    <source>
        <dbReference type="ARBA" id="ARBA00022982"/>
    </source>
</evidence>
<dbReference type="Proteomes" id="UP000664521">
    <property type="component" value="Unassembled WGS sequence"/>
</dbReference>
<evidence type="ECO:0000313" key="25">
    <source>
        <dbReference type="Proteomes" id="UP000664521"/>
    </source>
</evidence>
<name>A0A8H3F058_9LECA</name>
<evidence type="ECO:0000256" key="11">
    <source>
        <dbReference type="ARBA" id="ARBA00022967"/>
    </source>
</evidence>
<protein>
    <recommendedName>
        <fullName evidence="20 21">Cytochrome b-c1 complex subunit Rieske, mitochondrial</fullName>
        <ecNumber evidence="3 21">7.1.1.8</ecNumber>
    </recommendedName>
</protein>
<evidence type="ECO:0000256" key="17">
    <source>
        <dbReference type="ARBA" id="ARBA00023136"/>
    </source>
</evidence>
<evidence type="ECO:0000256" key="9">
    <source>
        <dbReference type="ARBA" id="ARBA00022792"/>
    </source>
</evidence>
<evidence type="ECO:0000256" key="20">
    <source>
        <dbReference type="ARBA" id="ARBA00072517"/>
    </source>
</evidence>
<evidence type="ECO:0000256" key="4">
    <source>
        <dbReference type="ARBA" id="ARBA00022448"/>
    </source>
</evidence>
<comment type="cofactor">
    <cofactor evidence="21">
        <name>[2Fe-2S] cluster</name>
        <dbReference type="ChEBI" id="CHEBI:190135"/>
    </cofactor>
    <text evidence="21">Binds 1 [2Fe-2S] cluster per subunit.</text>
</comment>
<proteinExistence type="inferred from homology"/>
<dbReference type="Gene3D" id="2.102.10.10">
    <property type="entry name" value="Rieske [2Fe-2S] iron-sulphur domain"/>
    <property type="match status" value="1"/>
</dbReference>
<dbReference type="Pfam" id="PF02921">
    <property type="entry name" value="UCR_TM"/>
    <property type="match status" value="1"/>
</dbReference>
<keyword evidence="16 22" id="KW-0496">Mitochondrion</keyword>
<dbReference type="AlphaFoldDB" id="A0A8H3F058"/>
<evidence type="ECO:0000256" key="5">
    <source>
        <dbReference type="ARBA" id="ARBA00022660"/>
    </source>
</evidence>
<dbReference type="CDD" id="cd03470">
    <property type="entry name" value="Rieske_cytochrome_bc1"/>
    <property type="match status" value="1"/>
</dbReference>
<dbReference type="PANTHER" id="PTHR10134">
    <property type="entry name" value="CYTOCHROME B-C1 COMPLEX SUBUNIT RIESKE, MITOCHONDRIAL"/>
    <property type="match status" value="1"/>
</dbReference>
<dbReference type="FunFam" id="1.20.5.270:FF:000002">
    <property type="entry name" value="Cytochrome b-c1 complex subunit Rieske, mitochondrial"/>
    <property type="match status" value="1"/>
</dbReference>
<dbReference type="EMBL" id="CAJPDS010000014">
    <property type="protein sequence ID" value="CAF9914609.1"/>
    <property type="molecule type" value="Genomic_DNA"/>
</dbReference>
<dbReference type="GO" id="GO:0005743">
    <property type="term" value="C:mitochondrial inner membrane"/>
    <property type="evidence" value="ECO:0007669"/>
    <property type="project" value="UniProtKB-SubCell"/>
</dbReference>
<dbReference type="PRINTS" id="PR00162">
    <property type="entry name" value="RIESKE"/>
</dbReference>
<feature type="domain" description="Rieske" evidence="23">
    <location>
        <begin position="155"/>
        <end position="246"/>
    </location>
</feature>
<dbReference type="InterPro" id="IPR037008">
    <property type="entry name" value="bc1_Rieske_TM_sf"/>
</dbReference>
<accession>A0A8H3F058</accession>
<dbReference type="InterPro" id="IPR006317">
    <property type="entry name" value="Ubiquinol_cyt_c_Rdtase_Fe-S-su"/>
</dbReference>
<keyword evidence="10" id="KW-0809">Transit peptide</keyword>
<dbReference type="GO" id="GO:0046872">
    <property type="term" value="F:metal ion binding"/>
    <property type="evidence" value="ECO:0007669"/>
    <property type="project" value="UniProtKB-KW"/>
</dbReference>
<keyword evidence="9" id="KW-0999">Mitochondrion inner membrane</keyword>
<keyword evidence="5 22" id="KW-0679">Respiratory chain</keyword>
<evidence type="ECO:0000256" key="1">
    <source>
        <dbReference type="ARBA" id="ARBA00004434"/>
    </source>
</evidence>
<dbReference type="GO" id="GO:0051537">
    <property type="term" value="F:2 iron, 2 sulfur cluster binding"/>
    <property type="evidence" value="ECO:0007669"/>
    <property type="project" value="UniProtKB-KW"/>
</dbReference>
<keyword evidence="12 21" id="KW-0249">Electron transport</keyword>
<evidence type="ECO:0000256" key="19">
    <source>
        <dbReference type="ARBA" id="ARBA00029351"/>
    </source>
</evidence>
<keyword evidence="8" id="KW-0479">Metal-binding</keyword>
<keyword evidence="17" id="KW-0472">Membrane</keyword>
<comment type="miscellaneous">
    <text evidence="21">The Rieske protein is a high potential 2Fe-2S protein.</text>
</comment>
<evidence type="ECO:0000313" key="24">
    <source>
        <dbReference type="EMBL" id="CAF9914609.1"/>
    </source>
</evidence>
<keyword evidence="18" id="KW-1015">Disulfide bond</keyword>
<evidence type="ECO:0000256" key="8">
    <source>
        <dbReference type="ARBA" id="ARBA00022723"/>
    </source>
</evidence>
<keyword evidence="13" id="KW-1133">Transmembrane helix</keyword>
<keyword evidence="14" id="KW-0408">Iron</keyword>
<dbReference type="InterPro" id="IPR036922">
    <property type="entry name" value="Rieske_2Fe-2S_sf"/>
</dbReference>
<dbReference type="SUPFAM" id="SSF50022">
    <property type="entry name" value="ISP domain"/>
    <property type="match status" value="1"/>
</dbReference>
<dbReference type="EC" id="7.1.1.8" evidence="3 21"/>
<gene>
    <name evidence="24" type="primary">FES1_1</name>
    <name evidence="24" type="ORF">HETSPECPRED_002030</name>
</gene>
<keyword evidence="4 21" id="KW-0813">Transport</keyword>
<dbReference type="FunFam" id="2.102.10.10:FF:000001">
    <property type="entry name" value="Cytochrome b-c1 complex subunit Rieske, mitochondrial"/>
    <property type="match status" value="1"/>
</dbReference>
<dbReference type="OrthoDB" id="1637982at2759"/>
<organism evidence="24 25">
    <name type="scientific">Heterodermia speciosa</name>
    <dbReference type="NCBI Taxonomy" id="116794"/>
    <lineage>
        <taxon>Eukaryota</taxon>
        <taxon>Fungi</taxon>
        <taxon>Dikarya</taxon>
        <taxon>Ascomycota</taxon>
        <taxon>Pezizomycotina</taxon>
        <taxon>Lecanoromycetes</taxon>
        <taxon>OSLEUM clade</taxon>
        <taxon>Lecanoromycetidae</taxon>
        <taxon>Caliciales</taxon>
        <taxon>Physciaceae</taxon>
        <taxon>Heterodermia</taxon>
    </lineage>
</organism>
<evidence type="ECO:0000256" key="22">
    <source>
        <dbReference type="RuleBase" id="RU004495"/>
    </source>
</evidence>
<dbReference type="GO" id="GO:0008121">
    <property type="term" value="F:quinol-cytochrome-c reductase activity"/>
    <property type="evidence" value="ECO:0007669"/>
    <property type="project" value="UniProtKB-EC"/>
</dbReference>
<comment type="similarity">
    <text evidence="2">Belongs to the Rieske iron-sulfur protein family.</text>
</comment>
<sequence>MAPLPTSTRTLLRLCPHRSLAALSPPLACTSQQRRHKADIVQRTAGEYDKTPAFESPFRSIDQQPTTKIPDFGAYKSRKGETTNRTVQYFMVGSMGVLAAAGAKATVQDFLVNMSASADVLAQAKVEIDLAAIPEGKNVIVKWRGKPVFIRHRTGDEIQEAEDTKWESLRDPQPDSDRVKRPEWLIMVGVCTHLGCVPIGESGDFGGWFCPCHGSHYDISGRARKGPAPLNLEVPEYSFPEDETVVIG</sequence>
<evidence type="ECO:0000256" key="7">
    <source>
        <dbReference type="ARBA" id="ARBA00022714"/>
    </source>
</evidence>
<dbReference type="InterPro" id="IPR014349">
    <property type="entry name" value="Rieske_Fe-S_prot"/>
</dbReference>
<evidence type="ECO:0000256" key="2">
    <source>
        <dbReference type="ARBA" id="ARBA00010651"/>
    </source>
</evidence>
<keyword evidence="6" id="KW-0812">Transmembrane</keyword>
<keyword evidence="25" id="KW-1185">Reference proteome</keyword>
<dbReference type="NCBIfam" id="TIGR01416">
    <property type="entry name" value="Rieske_proteo"/>
    <property type="match status" value="1"/>
</dbReference>
<dbReference type="PROSITE" id="PS51296">
    <property type="entry name" value="RIESKE"/>
    <property type="match status" value="1"/>
</dbReference>
<evidence type="ECO:0000256" key="21">
    <source>
        <dbReference type="RuleBase" id="RU004494"/>
    </source>
</evidence>
<dbReference type="InterPro" id="IPR005805">
    <property type="entry name" value="Rieske_Fe-S_prot_C"/>
</dbReference>
<evidence type="ECO:0000256" key="6">
    <source>
        <dbReference type="ARBA" id="ARBA00022692"/>
    </source>
</evidence>
<reference evidence="24" key="1">
    <citation type="submission" date="2021-03" db="EMBL/GenBank/DDBJ databases">
        <authorList>
            <person name="Tagirdzhanova G."/>
        </authorList>
    </citation>
    <scope>NUCLEOTIDE SEQUENCE</scope>
</reference>
<dbReference type="SUPFAM" id="SSF81502">
    <property type="entry name" value="ISP transmembrane anchor"/>
    <property type="match status" value="1"/>
</dbReference>
<comment type="catalytic activity">
    <reaction evidence="19 21">
        <text>a quinol + 2 Fe(III)-[cytochrome c](out) = a quinone + 2 Fe(II)-[cytochrome c](out) + 2 H(+)(out)</text>
        <dbReference type="Rhea" id="RHEA:11484"/>
        <dbReference type="Rhea" id="RHEA-COMP:10350"/>
        <dbReference type="Rhea" id="RHEA-COMP:14399"/>
        <dbReference type="ChEBI" id="CHEBI:15378"/>
        <dbReference type="ChEBI" id="CHEBI:24646"/>
        <dbReference type="ChEBI" id="CHEBI:29033"/>
        <dbReference type="ChEBI" id="CHEBI:29034"/>
        <dbReference type="ChEBI" id="CHEBI:132124"/>
        <dbReference type="EC" id="7.1.1.8"/>
    </reaction>
</comment>
<evidence type="ECO:0000256" key="10">
    <source>
        <dbReference type="ARBA" id="ARBA00022946"/>
    </source>
</evidence>
<evidence type="ECO:0000259" key="23">
    <source>
        <dbReference type="PROSITE" id="PS51296"/>
    </source>
</evidence>
<evidence type="ECO:0000256" key="3">
    <source>
        <dbReference type="ARBA" id="ARBA00012951"/>
    </source>
</evidence>
<evidence type="ECO:0000256" key="14">
    <source>
        <dbReference type="ARBA" id="ARBA00023004"/>
    </source>
</evidence>
<comment type="subcellular location">
    <subcellularLocation>
        <location evidence="1">Mitochondrion inner membrane</location>
        <topology evidence="1">Single-pass membrane protein</topology>
    </subcellularLocation>
</comment>